<sequence>MNDAKMKNKLPTTKPAPIFEGFGFRLISSRLKSVKSIKTIGNNAIINTKGI</sequence>
<organism evidence="1">
    <name type="scientific">marine sediment metagenome</name>
    <dbReference type="NCBI Taxonomy" id="412755"/>
    <lineage>
        <taxon>unclassified sequences</taxon>
        <taxon>metagenomes</taxon>
        <taxon>ecological metagenomes</taxon>
    </lineage>
</organism>
<protein>
    <submittedName>
        <fullName evidence="1">Uncharacterized protein</fullName>
    </submittedName>
</protein>
<dbReference type="AlphaFoldDB" id="X1CI80"/>
<reference evidence="1" key="1">
    <citation type="journal article" date="2014" name="Front. Microbiol.">
        <title>High frequency of phylogenetically diverse reductive dehalogenase-homologous genes in deep subseafloor sedimentary metagenomes.</title>
        <authorList>
            <person name="Kawai M."/>
            <person name="Futagami T."/>
            <person name="Toyoda A."/>
            <person name="Takaki Y."/>
            <person name="Nishi S."/>
            <person name="Hori S."/>
            <person name="Arai W."/>
            <person name="Tsubouchi T."/>
            <person name="Morono Y."/>
            <person name="Uchiyama I."/>
            <person name="Ito T."/>
            <person name="Fujiyama A."/>
            <person name="Inagaki F."/>
            <person name="Takami H."/>
        </authorList>
    </citation>
    <scope>NUCLEOTIDE SEQUENCE</scope>
    <source>
        <strain evidence="1">Expedition CK06-06</strain>
    </source>
</reference>
<dbReference type="EMBL" id="BART01034817">
    <property type="protein sequence ID" value="GAH08011.1"/>
    <property type="molecule type" value="Genomic_DNA"/>
</dbReference>
<accession>X1CI80</accession>
<name>X1CI80_9ZZZZ</name>
<comment type="caution">
    <text evidence="1">The sequence shown here is derived from an EMBL/GenBank/DDBJ whole genome shotgun (WGS) entry which is preliminary data.</text>
</comment>
<evidence type="ECO:0000313" key="1">
    <source>
        <dbReference type="EMBL" id="GAH08011.1"/>
    </source>
</evidence>
<gene>
    <name evidence="1" type="ORF">S01H4_59387</name>
</gene>
<proteinExistence type="predicted"/>